<dbReference type="RefSeq" id="WP_013485841.1">
    <property type="nucleotide sequence ID" value="NC_014828.1"/>
</dbReference>
<dbReference type="InterPro" id="IPR002481">
    <property type="entry name" value="FUR"/>
</dbReference>
<dbReference type="SUPFAM" id="SSF46785">
    <property type="entry name" value="Winged helix' DNA-binding domain"/>
    <property type="match status" value="1"/>
</dbReference>
<feature type="binding site" evidence="10">
    <location>
        <position position="97"/>
    </location>
    <ligand>
        <name>Zn(2+)</name>
        <dbReference type="ChEBI" id="CHEBI:29105"/>
    </ligand>
</feature>
<dbReference type="GO" id="GO:1900376">
    <property type="term" value="P:regulation of secondary metabolite biosynthetic process"/>
    <property type="evidence" value="ECO:0007669"/>
    <property type="project" value="TreeGrafter"/>
</dbReference>
<evidence type="ECO:0000256" key="4">
    <source>
        <dbReference type="ARBA" id="ARBA00022491"/>
    </source>
</evidence>
<dbReference type="GO" id="GO:0005737">
    <property type="term" value="C:cytoplasm"/>
    <property type="evidence" value="ECO:0007669"/>
    <property type="project" value="UniProtKB-SubCell"/>
</dbReference>
<dbReference type="InterPro" id="IPR036390">
    <property type="entry name" value="WH_DNA-bd_sf"/>
</dbReference>
<dbReference type="PANTHER" id="PTHR33202:SF8">
    <property type="entry name" value="PEROXIDE-RESPONSIVE REPRESSOR PERR"/>
    <property type="match status" value="1"/>
</dbReference>
<feature type="binding site" evidence="10">
    <location>
        <position position="131"/>
    </location>
    <ligand>
        <name>Zn(2+)</name>
        <dbReference type="ChEBI" id="CHEBI:29105"/>
    </ligand>
</feature>
<accession>E6U2V1</accession>
<feature type="binding site" evidence="10">
    <location>
        <position position="94"/>
    </location>
    <ligand>
        <name>Zn(2+)</name>
        <dbReference type="ChEBI" id="CHEBI:29105"/>
    </ligand>
</feature>
<dbReference type="HOGENOM" id="CLU_096072_4_2_9"/>
<evidence type="ECO:0000256" key="8">
    <source>
        <dbReference type="ARBA" id="ARBA00023125"/>
    </source>
</evidence>
<dbReference type="GO" id="GO:0000976">
    <property type="term" value="F:transcription cis-regulatory region binding"/>
    <property type="evidence" value="ECO:0007669"/>
    <property type="project" value="TreeGrafter"/>
</dbReference>
<sequence length="139" mass="15534">MVQTTDLAAELVRHGIRPSMQRLRIFEYLRESKSHPTADDVFKALLPDNPSLSKTTVYNTLGLFVREHLARQLSIEDGEARYDGDTSVHGHFRCTRCGAVMDFPVEIGQLAVQGLDGCTVETQDVFFQGVCSKCLENSK</sequence>
<feature type="binding site" evidence="10">
    <location>
        <position position="134"/>
    </location>
    <ligand>
        <name>Zn(2+)</name>
        <dbReference type="ChEBI" id="CHEBI:29105"/>
    </ligand>
</feature>
<evidence type="ECO:0000256" key="10">
    <source>
        <dbReference type="PIRSR" id="PIRSR602481-1"/>
    </source>
</evidence>
<keyword evidence="5 10" id="KW-0479">Metal-binding</keyword>
<dbReference type="GO" id="GO:0003700">
    <property type="term" value="F:DNA-binding transcription factor activity"/>
    <property type="evidence" value="ECO:0007669"/>
    <property type="project" value="InterPro"/>
</dbReference>
<comment type="cofactor">
    <cofactor evidence="10">
        <name>Zn(2+)</name>
        <dbReference type="ChEBI" id="CHEBI:29105"/>
    </cofactor>
    <text evidence="10">Binds 1 zinc ion per subunit.</text>
</comment>
<protein>
    <submittedName>
        <fullName evidence="12">Ferric uptake regulator, Fur family</fullName>
    </submittedName>
</protein>
<dbReference type="InterPro" id="IPR043135">
    <property type="entry name" value="Fur_C"/>
</dbReference>
<keyword evidence="9" id="KW-0804">Transcription</keyword>
<keyword evidence="11" id="KW-0408">Iron</keyword>
<dbReference type="GO" id="GO:0008270">
    <property type="term" value="F:zinc ion binding"/>
    <property type="evidence" value="ECO:0007669"/>
    <property type="project" value="TreeGrafter"/>
</dbReference>
<comment type="similarity">
    <text evidence="2">Belongs to the Fur family.</text>
</comment>
<evidence type="ECO:0000256" key="7">
    <source>
        <dbReference type="ARBA" id="ARBA00023015"/>
    </source>
</evidence>
<dbReference type="GO" id="GO:0045892">
    <property type="term" value="P:negative regulation of DNA-templated transcription"/>
    <property type="evidence" value="ECO:0007669"/>
    <property type="project" value="TreeGrafter"/>
</dbReference>
<gene>
    <name evidence="12" type="ordered locus">Ethha_1975</name>
</gene>
<keyword evidence="8" id="KW-0238">DNA-binding</keyword>
<evidence type="ECO:0000313" key="12">
    <source>
        <dbReference type="EMBL" id="ADU27493.1"/>
    </source>
</evidence>
<proteinExistence type="inferred from homology"/>
<dbReference type="eggNOG" id="COG0735">
    <property type="taxonomic scope" value="Bacteria"/>
</dbReference>
<keyword evidence="4" id="KW-0678">Repressor</keyword>
<dbReference type="Pfam" id="PF01475">
    <property type="entry name" value="FUR"/>
    <property type="match status" value="1"/>
</dbReference>
<dbReference type="STRING" id="663278.Ethha_1975"/>
<evidence type="ECO:0000256" key="2">
    <source>
        <dbReference type="ARBA" id="ARBA00007957"/>
    </source>
</evidence>
<organism evidence="12 13">
    <name type="scientific">Ethanoligenens harbinense (strain DSM 18485 / JCM 12961 / CGMCC 1.5033 / YUAN-3)</name>
    <dbReference type="NCBI Taxonomy" id="663278"/>
    <lineage>
        <taxon>Bacteria</taxon>
        <taxon>Bacillati</taxon>
        <taxon>Bacillota</taxon>
        <taxon>Clostridia</taxon>
        <taxon>Eubacteriales</taxon>
        <taxon>Oscillospiraceae</taxon>
        <taxon>Ethanoligenens</taxon>
    </lineage>
</organism>
<keyword evidence="7" id="KW-0805">Transcription regulation</keyword>
<reference evidence="12 13" key="1">
    <citation type="submission" date="2010-12" db="EMBL/GenBank/DDBJ databases">
        <title>Complete sequence of Ethanoligenens harbinense YUAN-3.</title>
        <authorList>
            <person name="Lucas S."/>
            <person name="Copeland A."/>
            <person name="Lapidus A."/>
            <person name="Cheng J.-F."/>
            <person name="Bruce D."/>
            <person name="Goodwin L."/>
            <person name="Pitluck S."/>
            <person name="Chertkov O."/>
            <person name="Misra M."/>
            <person name="Detter J.C."/>
            <person name="Han C."/>
            <person name="Tapia R."/>
            <person name="Land M."/>
            <person name="Hauser L."/>
            <person name="Jeffries C."/>
            <person name="Kyrpides N."/>
            <person name="Ivanova N."/>
            <person name="Mikhailova N."/>
            <person name="Wang A."/>
            <person name="Mouttaki H."/>
            <person name="He Z."/>
            <person name="Zhou J."/>
            <person name="Hemme C.L."/>
            <person name="Woyke T."/>
        </authorList>
    </citation>
    <scope>NUCLEOTIDE SEQUENCE [LARGE SCALE GENOMIC DNA]</scope>
    <source>
        <strain evidence="13">DSM 18485 / JCM 12961 / CGMCC 1.5033 / YUAN-3</strain>
    </source>
</reference>
<evidence type="ECO:0000256" key="1">
    <source>
        <dbReference type="ARBA" id="ARBA00004496"/>
    </source>
</evidence>
<dbReference type="Proteomes" id="UP000001551">
    <property type="component" value="Chromosome"/>
</dbReference>
<dbReference type="Gene3D" id="1.10.10.10">
    <property type="entry name" value="Winged helix-like DNA-binding domain superfamily/Winged helix DNA-binding domain"/>
    <property type="match status" value="1"/>
</dbReference>
<keyword evidence="13" id="KW-1185">Reference proteome</keyword>
<comment type="cofactor">
    <cofactor evidence="11">
        <name>Mn(2+)</name>
        <dbReference type="ChEBI" id="CHEBI:29035"/>
    </cofactor>
    <cofactor evidence="11">
        <name>Fe(2+)</name>
        <dbReference type="ChEBI" id="CHEBI:29033"/>
    </cofactor>
    <text evidence="11">Binds 1 Mn(2+) or Fe(2+) ion per subunit.</text>
</comment>
<dbReference type="InterPro" id="IPR036388">
    <property type="entry name" value="WH-like_DNA-bd_sf"/>
</dbReference>
<evidence type="ECO:0000256" key="5">
    <source>
        <dbReference type="ARBA" id="ARBA00022723"/>
    </source>
</evidence>
<evidence type="ECO:0000256" key="3">
    <source>
        <dbReference type="ARBA" id="ARBA00022490"/>
    </source>
</evidence>
<dbReference type="CDD" id="cd07153">
    <property type="entry name" value="Fur_like"/>
    <property type="match status" value="1"/>
</dbReference>
<evidence type="ECO:0000256" key="11">
    <source>
        <dbReference type="PIRSR" id="PIRSR602481-2"/>
    </source>
</evidence>
<dbReference type="AlphaFoldDB" id="E6U2V1"/>
<dbReference type="KEGG" id="eha:Ethha_1975"/>
<feature type="binding site" evidence="11">
    <location>
        <position position="106"/>
    </location>
    <ligand>
        <name>Fe cation</name>
        <dbReference type="ChEBI" id="CHEBI:24875"/>
    </ligand>
</feature>
<name>E6U2V1_ETHHY</name>
<keyword evidence="3" id="KW-0963">Cytoplasm</keyword>
<evidence type="ECO:0000256" key="6">
    <source>
        <dbReference type="ARBA" id="ARBA00022833"/>
    </source>
</evidence>
<evidence type="ECO:0000313" key="13">
    <source>
        <dbReference type="Proteomes" id="UP000001551"/>
    </source>
</evidence>
<comment type="subcellular location">
    <subcellularLocation>
        <location evidence="1">Cytoplasm</location>
    </subcellularLocation>
</comment>
<keyword evidence="6 10" id="KW-0862">Zinc</keyword>
<dbReference type="PANTHER" id="PTHR33202">
    <property type="entry name" value="ZINC UPTAKE REGULATION PROTEIN"/>
    <property type="match status" value="1"/>
</dbReference>
<dbReference type="Gene3D" id="3.30.1490.190">
    <property type="match status" value="1"/>
</dbReference>
<dbReference type="FunFam" id="1.10.10.10:FF:000007">
    <property type="entry name" value="Ferric uptake regulation protein"/>
    <property type="match status" value="1"/>
</dbReference>
<evidence type="ECO:0000256" key="9">
    <source>
        <dbReference type="ARBA" id="ARBA00023163"/>
    </source>
</evidence>
<dbReference type="EMBL" id="CP002400">
    <property type="protein sequence ID" value="ADU27493.1"/>
    <property type="molecule type" value="Genomic_DNA"/>
</dbReference>